<name>A0A7C2EJ08_9THEO</name>
<organism evidence="8">
    <name type="scientific">Ammonifex degensii</name>
    <dbReference type="NCBI Taxonomy" id="42838"/>
    <lineage>
        <taxon>Bacteria</taxon>
        <taxon>Bacillati</taxon>
        <taxon>Bacillota</taxon>
        <taxon>Clostridia</taxon>
        <taxon>Thermoanaerobacterales</taxon>
        <taxon>Thermoanaerobacteraceae</taxon>
        <taxon>Ammonifex</taxon>
    </lineage>
</organism>
<comment type="caution">
    <text evidence="8">The sequence shown here is derived from an EMBL/GenBank/DDBJ whole genome shotgun (WGS) entry which is preliminary data.</text>
</comment>
<accession>A0A7C2EJ08</accession>
<evidence type="ECO:0000256" key="4">
    <source>
        <dbReference type="ARBA" id="ARBA00023004"/>
    </source>
</evidence>
<dbReference type="Gene3D" id="3.40.30.10">
    <property type="entry name" value="Glutaredoxin"/>
    <property type="match status" value="1"/>
</dbReference>
<keyword evidence="4 7" id="KW-0408">Iron</keyword>
<gene>
    <name evidence="8" type="primary">nuoE</name>
    <name evidence="8" type="ORF">ENQ34_03345</name>
</gene>
<dbReference type="Gene3D" id="1.10.10.1590">
    <property type="entry name" value="NADH-quinone oxidoreductase subunit E"/>
    <property type="match status" value="1"/>
</dbReference>
<dbReference type="GO" id="GO:0046872">
    <property type="term" value="F:metal ion binding"/>
    <property type="evidence" value="ECO:0007669"/>
    <property type="project" value="UniProtKB-KW"/>
</dbReference>
<dbReference type="GO" id="GO:0016491">
    <property type="term" value="F:oxidoreductase activity"/>
    <property type="evidence" value="ECO:0007669"/>
    <property type="project" value="UniProtKB-KW"/>
</dbReference>
<dbReference type="InterPro" id="IPR002023">
    <property type="entry name" value="NuoE-like"/>
</dbReference>
<keyword evidence="2 7" id="KW-0001">2Fe-2S</keyword>
<evidence type="ECO:0000256" key="6">
    <source>
        <dbReference type="ARBA" id="ARBA00034078"/>
    </source>
</evidence>
<comment type="cofactor">
    <cofactor evidence="6">
        <name>[2Fe-2S] cluster</name>
        <dbReference type="ChEBI" id="CHEBI:190135"/>
    </cofactor>
</comment>
<dbReference type="InterPro" id="IPR036249">
    <property type="entry name" value="Thioredoxin-like_sf"/>
</dbReference>
<proteinExistence type="inferred from homology"/>
<feature type="binding site" evidence="7">
    <location>
        <position position="83"/>
    </location>
    <ligand>
        <name>[2Fe-2S] cluster</name>
        <dbReference type="ChEBI" id="CHEBI:190135"/>
    </ligand>
</feature>
<dbReference type="InterPro" id="IPR041921">
    <property type="entry name" value="NuoE_N"/>
</dbReference>
<evidence type="ECO:0000256" key="5">
    <source>
        <dbReference type="ARBA" id="ARBA00023014"/>
    </source>
</evidence>
<keyword evidence="8" id="KW-0560">Oxidoreductase</keyword>
<evidence type="ECO:0000313" key="8">
    <source>
        <dbReference type="EMBL" id="HEL65702.1"/>
    </source>
</evidence>
<dbReference type="InterPro" id="IPR042128">
    <property type="entry name" value="NuoE_dom"/>
</dbReference>
<keyword evidence="3 7" id="KW-0479">Metal-binding</keyword>
<keyword evidence="5 7" id="KW-0411">Iron-sulfur</keyword>
<comment type="similarity">
    <text evidence="1">Belongs to the complex I 24 kDa subunit family.</text>
</comment>
<protein>
    <submittedName>
        <fullName evidence="8">NADH-quinone oxidoreductase subunit NuoE</fullName>
        <ecNumber evidence="8">1.6.5.11</ecNumber>
    </submittedName>
</protein>
<feature type="binding site" evidence="7">
    <location>
        <position position="123"/>
    </location>
    <ligand>
        <name>[2Fe-2S] cluster</name>
        <dbReference type="ChEBI" id="CHEBI:190135"/>
    </ligand>
</feature>
<dbReference type="PANTHER" id="PTHR43342:SF1">
    <property type="entry name" value="BIFURCATING [FEFE] HYDROGENASE GAMMA SUBUNIT"/>
    <property type="match status" value="1"/>
</dbReference>
<dbReference type="EC" id="1.6.5.11" evidence="8"/>
<reference evidence="8" key="1">
    <citation type="journal article" date="2020" name="mSystems">
        <title>Genome- and Community-Level Interaction Insights into Carbon Utilization and Element Cycling Functions of Hydrothermarchaeota in Hydrothermal Sediment.</title>
        <authorList>
            <person name="Zhou Z."/>
            <person name="Liu Y."/>
            <person name="Xu W."/>
            <person name="Pan J."/>
            <person name="Luo Z.H."/>
            <person name="Li M."/>
        </authorList>
    </citation>
    <scope>NUCLEOTIDE SEQUENCE [LARGE SCALE GENOMIC DNA]</scope>
    <source>
        <strain evidence="8">SpSt-300</strain>
    </source>
</reference>
<evidence type="ECO:0000256" key="3">
    <source>
        <dbReference type="ARBA" id="ARBA00022723"/>
    </source>
</evidence>
<evidence type="ECO:0000256" key="7">
    <source>
        <dbReference type="PIRSR" id="PIRSR000216-1"/>
    </source>
</evidence>
<feature type="binding site" evidence="7">
    <location>
        <position position="78"/>
    </location>
    <ligand>
        <name>[2Fe-2S] cluster</name>
        <dbReference type="ChEBI" id="CHEBI:190135"/>
    </ligand>
</feature>
<comment type="cofactor">
    <cofactor evidence="7">
        <name>[2Fe-2S] cluster</name>
        <dbReference type="ChEBI" id="CHEBI:190135"/>
    </cofactor>
    <text evidence="7">Binds 1 [2Fe-2S] cluster.</text>
</comment>
<dbReference type="Pfam" id="PF01257">
    <property type="entry name" value="2Fe-2S_thioredx"/>
    <property type="match status" value="1"/>
</dbReference>
<sequence length="157" mass="17216">MTNVTERAREIVRGYKGKEGVLVHVLQNIQGEFGYLPEEAVRVVSEELEISLAEIYGVASFYTRFYFVPRGKNIIRVCRGTACHVRGSGRILGKIEEGLGMKSGETTPDLKFTLETVNCVGCCALAPVVVINEKAQTVLNPERVLAALKRSGDNGQD</sequence>
<dbReference type="AlphaFoldDB" id="A0A7C2EJ08"/>
<dbReference type="SUPFAM" id="SSF52833">
    <property type="entry name" value="Thioredoxin-like"/>
    <property type="match status" value="1"/>
</dbReference>
<evidence type="ECO:0000256" key="2">
    <source>
        <dbReference type="ARBA" id="ARBA00022714"/>
    </source>
</evidence>
<dbReference type="InterPro" id="IPR028431">
    <property type="entry name" value="NADP_DH_HndA-like"/>
</dbReference>
<dbReference type="EMBL" id="DSMU01000212">
    <property type="protein sequence ID" value="HEL65702.1"/>
    <property type="molecule type" value="Genomic_DNA"/>
</dbReference>
<dbReference type="CDD" id="cd03064">
    <property type="entry name" value="TRX_Fd_NuoE"/>
    <property type="match status" value="1"/>
</dbReference>
<evidence type="ECO:0000256" key="1">
    <source>
        <dbReference type="ARBA" id="ARBA00010643"/>
    </source>
</evidence>
<dbReference type="PIRSF" id="PIRSF000216">
    <property type="entry name" value="NADH_DH_24kDa"/>
    <property type="match status" value="1"/>
</dbReference>
<dbReference type="PANTHER" id="PTHR43342">
    <property type="entry name" value="NADH-QUINONE OXIDOREDUCTASE, E SUBUNIT"/>
    <property type="match status" value="1"/>
</dbReference>
<feature type="binding site" evidence="7">
    <location>
        <position position="119"/>
    </location>
    <ligand>
        <name>[2Fe-2S] cluster</name>
        <dbReference type="ChEBI" id="CHEBI:190135"/>
    </ligand>
</feature>
<dbReference type="NCBIfam" id="NF005722">
    <property type="entry name" value="PRK07539.1-2"/>
    <property type="match status" value="1"/>
</dbReference>
<dbReference type="GO" id="GO:0051537">
    <property type="term" value="F:2 iron, 2 sulfur cluster binding"/>
    <property type="evidence" value="ECO:0007669"/>
    <property type="project" value="UniProtKB-KW"/>
</dbReference>